<proteinExistence type="predicted"/>
<gene>
    <name evidence="2" type="ORF">IEE83_30575</name>
</gene>
<feature type="domain" description="Secretion system C-terminal sorting" evidence="1">
    <location>
        <begin position="686"/>
        <end position="756"/>
    </location>
</feature>
<dbReference type="SUPFAM" id="SSF51445">
    <property type="entry name" value="(Trans)glycosidases"/>
    <property type="match status" value="1"/>
</dbReference>
<dbReference type="InterPro" id="IPR026444">
    <property type="entry name" value="Secre_tail"/>
</dbReference>
<sequence>MYGKHYSTLSIYSLRLEKILKTVLGILFVLGICNSKLLAQPEIILNTTGYGFSKDEANGINSDQWVYIKRFANLTYNGQDASVTAVRLHIEWNQYEPTPGNYQRAKMIAAVKALTELKPGMKFALHFPYQRAGYWNDTYFGSSDVAQTKYGALVRSEIAYTCPSIFSDYAQTRFNAFVDDVLTQIKDYYPKLLYVEMGNSPAEEYAIPFNSGSSGPDPGFFEQKALESWRTKFLPLRFPNQTVATWGNQKVNISSASQPTDGNYNSDMGRDLHRFAGWGLLKKFQGFYNIVKSHSPSIKVLYFISDFGTPQGNLSHLHNSTLPLALELADGIYTSDGTNQYDLQKKILALDVLKGTNPDKIAAIEFDPEDLGEQSSGSGINWNIPYEWMPRGYKHGADYIHLAMYYSDDAMNQLAPALALIKAQYVGRNYKAPKRAASVPINIFPTVFTDKNLFQQWNDTGGANWASTDALPKSFKMSDDGYWDNLWDSNNLLPCTFTIQAATSDDKPAAGKTTTLSVNCAGGECDDVKYTWNGEGAINKTGSSIEIQAPSANGNYVYTVKTNRDGCSAKIATTSLAVGDPLPVTLTSFTATKSEKTALLNWATTMEVNSDRFDIEHGTDGKSWETLGTVKANGETNQTLSKYSFTDAQPLNGENLYRLKMIDNDGSYAYSRIQSVIFETGNLAIIYPNPAVNKLTITADDWSKIDKVQIINLSGAVIYESDNKAGPEINVSQLTPGAYVLRLVHTSGSQETQKFVKRG</sequence>
<dbReference type="Proteomes" id="UP000634134">
    <property type="component" value="Unassembled WGS sequence"/>
</dbReference>
<evidence type="ECO:0000313" key="3">
    <source>
        <dbReference type="Proteomes" id="UP000634134"/>
    </source>
</evidence>
<protein>
    <submittedName>
        <fullName evidence="2">T9SS type A sorting domain-containing protein</fullName>
    </submittedName>
</protein>
<accession>A0ABR9WL58</accession>
<evidence type="ECO:0000313" key="2">
    <source>
        <dbReference type="EMBL" id="MBE9466235.1"/>
    </source>
</evidence>
<dbReference type="EMBL" id="JACYGY010000002">
    <property type="protein sequence ID" value="MBE9466235.1"/>
    <property type="molecule type" value="Genomic_DNA"/>
</dbReference>
<comment type="caution">
    <text evidence="2">The sequence shown here is derived from an EMBL/GenBank/DDBJ whole genome shotgun (WGS) entry which is preliminary data.</text>
</comment>
<organism evidence="2 3">
    <name type="scientific">Dyadobacter subterraneus</name>
    <dbReference type="NCBI Taxonomy" id="2773304"/>
    <lineage>
        <taxon>Bacteria</taxon>
        <taxon>Pseudomonadati</taxon>
        <taxon>Bacteroidota</taxon>
        <taxon>Cytophagia</taxon>
        <taxon>Cytophagales</taxon>
        <taxon>Spirosomataceae</taxon>
        <taxon>Dyadobacter</taxon>
    </lineage>
</organism>
<dbReference type="Gene3D" id="3.20.20.80">
    <property type="entry name" value="Glycosidases"/>
    <property type="match status" value="1"/>
</dbReference>
<evidence type="ECO:0000259" key="1">
    <source>
        <dbReference type="Pfam" id="PF18962"/>
    </source>
</evidence>
<dbReference type="Pfam" id="PF18962">
    <property type="entry name" value="Por_Secre_tail"/>
    <property type="match status" value="1"/>
</dbReference>
<keyword evidence="3" id="KW-1185">Reference proteome</keyword>
<dbReference type="RefSeq" id="WP_194124474.1">
    <property type="nucleotide sequence ID" value="NZ_JACYGY010000002.1"/>
</dbReference>
<reference evidence="3" key="1">
    <citation type="submission" date="2023-07" db="EMBL/GenBank/DDBJ databases">
        <title>Dyadobacter sp. nov 'subterranea' isolated from contaminted grondwater.</title>
        <authorList>
            <person name="Szabo I."/>
            <person name="Al-Omari J."/>
            <person name="Szerdahelyi S.G."/>
            <person name="Rado J."/>
        </authorList>
    </citation>
    <scope>NUCLEOTIDE SEQUENCE [LARGE SCALE GENOMIC DNA]</scope>
    <source>
        <strain evidence="3">UP-52</strain>
    </source>
</reference>
<name>A0ABR9WL58_9BACT</name>
<dbReference type="InterPro" id="IPR017853">
    <property type="entry name" value="GH"/>
</dbReference>
<dbReference type="NCBIfam" id="TIGR04183">
    <property type="entry name" value="Por_Secre_tail"/>
    <property type="match status" value="1"/>
</dbReference>